<reference evidence="1 2" key="1">
    <citation type="submission" date="2024-07" db="EMBL/GenBank/DDBJ databases">
        <title>Characterization of a bacterium isolated from hydrolysated instant sea cucumber by whole-genome sequencing and metabolomics.</title>
        <authorList>
            <person name="Luo X."/>
            <person name="Zhang Z."/>
            <person name="Zheng Z."/>
            <person name="Zhang W."/>
            <person name="Ming T."/>
            <person name="Jiao L."/>
            <person name="Su X."/>
            <person name="Kong F."/>
            <person name="Xu J."/>
        </authorList>
    </citation>
    <scope>NUCLEOTIDE SEQUENCE [LARGE SCALE GENOMIC DNA]</scope>
    <source>
        <strain evidence="1 2">XL-2024</strain>
    </source>
</reference>
<accession>A0ABV3W1M4</accession>
<proteinExistence type="predicted"/>
<dbReference type="Proteomes" id="UP001558534">
    <property type="component" value="Unassembled WGS sequence"/>
</dbReference>
<keyword evidence="2" id="KW-1185">Reference proteome</keyword>
<sequence length="269" mass="31315">MELNKKALKILLEYDLLNPDKTEKEDFEFAKDAGYMFDRITQTHDETIEFALQELNKCEKKNMTDLFLSSLSSGRLDWRIGLSAYNILRMFPKHFIESNGVNCIICSSKSYELVDFSFINSIRFNIGGIISGRIYHLAFILQQHNKLPHVKPTKKDFDIFQSIIEIVRNAESNDSPSKVQKKIGKVEGFKSNAEQRKALLETLGFCSILETEEHKGFLHQFINLGLAPRSRHSSDWLYPVDWWKGRDGINQDALKFWFGEYEELRSLFK</sequence>
<dbReference type="RefSeq" id="WP_368637645.1">
    <property type="nucleotide sequence ID" value="NZ_JBFRHK010000013.1"/>
</dbReference>
<evidence type="ECO:0000313" key="2">
    <source>
        <dbReference type="Proteomes" id="UP001558534"/>
    </source>
</evidence>
<name>A0ABV3W1M4_9BACI</name>
<evidence type="ECO:0000313" key="1">
    <source>
        <dbReference type="EMBL" id="MEX3747080.1"/>
    </source>
</evidence>
<gene>
    <name evidence="1" type="ORF">AB1300_18365</name>
</gene>
<organism evidence="1 2">
    <name type="scientific">Lysinibacillus xylanilyticus</name>
    <dbReference type="NCBI Taxonomy" id="582475"/>
    <lineage>
        <taxon>Bacteria</taxon>
        <taxon>Bacillati</taxon>
        <taxon>Bacillota</taxon>
        <taxon>Bacilli</taxon>
        <taxon>Bacillales</taxon>
        <taxon>Bacillaceae</taxon>
        <taxon>Lysinibacillus</taxon>
    </lineage>
</organism>
<protein>
    <submittedName>
        <fullName evidence="1">Uncharacterized protein</fullName>
    </submittedName>
</protein>
<comment type="caution">
    <text evidence="1">The sequence shown here is derived from an EMBL/GenBank/DDBJ whole genome shotgun (WGS) entry which is preliminary data.</text>
</comment>
<dbReference type="EMBL" id="JBFRHK010000013">
    <property type="protein sequence ID" value="MEX3747080.1"/>
    <property type="molecule type" value="Genomic_DNA"/>
</dbReference>